<dbReference type="InterPro" id="IPR009057">
    <property type="entry name" value="Homeodomain-like_sf"/>
</dbReference>
<feature type="domain" description="Myb-like" evidence="4">
    <location>
        <begin position="106"/>
        <end position="158"/>
    </location>
</feature>
<keyword evidence="3" id="KW-0539">Nucleus</keyword>
<keyword evidence="2" id="KW-0804">Transcription</keyword>
<dbReference type="GO" id="GO:0006355">
    <property type="term" value="P:regulation of DNA-templated transcription"/>
    <property type="evidence" value="ECO:0007669"/>
    <property type="project" value="TreeGrafter"/>
</dbReference>
<dbReference type="OrthoDB" id="2143914at2759"/>
<dbReference type="PANTHER" id="PTHR16088">
    <property type="entry name" value="YY1 ASSOCIATED PROTEIN-RELATED"/>
    <property type="match status" value="1"/>
</dbReference>
<dbReference type="EMBL" id="MCFH01000008">
    <property type="protein sequence ID" value="ORX55983.1"/>
    <property type="molecule type" value="Genomic_DNA"/>
</dbReference>
<dbReference type="PANTHER" id="PTHR16088:SF3">
    <property type="entry name" value="GON-4-LIKE PROTEIN"/>
    <property type="match status" value="1"/>
</dbReference>
<keyword evidence="7" id="KW-1185">Reference proteome</keyword>
<dbReference type="Gene3D" id="1.10.10.60">
    <property type="entry name" value="Homeodomain-like"/>
    <property type="match status" value="1"/>
</dbReference>
<evidence type="ECO:0000256" key="2">
    <source>
        <dbReference type="ARBA" id="ARBA00023163"/>
    </source>
</evidence>
<keyword evidence="1" id="KW-0805">Transcription regulation</keyword>
<evidence type="ECO:0000313" key="6">
    <source>
        <dbReference type="EMBL" id="ORX55983.1"/>
    </source>
</evidence>
<organism evidence="6 7">
    <name type="scientific">Piromyces finnis</name>
    <dbReference type="NCBI Taxonomy" id="1754191"/>
    <lineage>
        <taxon>Eukaryota</taxon>
        <taxon>Fungi</taxon>
        <taxon>Fungi incertae sedis</taxon>
        <taxon>Chytridiomycota</taxon>
        <taxon>Chytridiomycota incertae sedis</taxon>
        <taxon>Neocallimastigomycetes</taxon>
        <taxon>Neocallimastigales</taxon>
        <taxon>Neocallimastigaceae</taxon>
        <taxon>Piromyces</taxon>
    </lineage>
</organism>
<dbReference type="GO" id="GO:0005634">
    <property type="term" value="C:nucleus"/>
    <property type="evidence" value="ECO:0007669"/>
    <property type="project" value="TreeGrafter"/>
</dbReference>
<dbReference type="GO" id="GO:0003712">
    <property type="term" value="F:transcription coregulator activity"/>
    <property type="evidence" value="ECO:0007669"/>
    <property type="project" value="TreeGrafter"/>
</dbReference>
<dbReference type="CDD" id="cd00167">
    <property type="entry name" value="SANT"/>
    <property type="match status" value="1"/>
</dbReference>
<dbReference type="SUPFAM" id="SSF46689">
    <property type="entry name" value="Homeodomain-like"/>
    <property type="match status" value="1"/>
</dbReference>
<dbReference type="PROSITE" id="PS50090">
    <property type="entry name" value="MYB_LIKE"/>
    <property type="match status" value="1"/>
</dbReference>
<evidence type="ECO:0000256" key="1">
    <source>
        <dbReference type="ARBA" id="ARBA00023015"/>
    </source>
</evidence>
<gene>
    <name evidence="6" type="ORF">BCR36DRAFT_280822</name>
</gene>
<name>A0A1Y1VI22_9FUNG</name>
<reference evidence="6 7" key="1">
    <citation type="submission" date="2016-08" db="EMBL/GenBank/DDBJ databases">
        <title>Genomes of anaerobic fungi encode conserved fungal cellulosomes for biomass hydrolysis.</title>
        <authorList>
            <consortium name="DOE Joint Genome Institute"/>
            <person name="Haitjema C.H."/>
            <person name="Gilmore S.P."/>
            <person name="Henske J.K."/>
            <person name="Solomon K.V."/>
            <person name="De Groot R."/>
            <person name="Kuo A."/>
            <person name="Mondo S.J."/>
            <person name="Salamov A.A."/>
            <person name="Labutti K."/>
            <person name="Zhao Z."/>
            <person name="Chiniquy J."/>
            <person name="Barry K."/>
            <person name="Brewer H.M."/>
            <person name="Purvine S.O."/>
            <person name="Wright A.T."/>
            <person name="Boxma B."/>
            <person name="Van Alen T."/>
            <person name="Hackstein J.H."/>
            <person name="Baker S.E."/>
            <person name="Grigoriev I.V."/>
            <person name="O'Malley M.A."/>
        </authorList>
    </citation>
    <scope>NUCLEOTIDE SEQUENCE [LARGE SCALE GENOMIC DNA]</scope>
    <source>
        <strain evidence="7">finn</strain>
    </source>
</reference>
<protein>
    <submittedName>
        <fullName evidence="6">Uncharacterized protein</fullName>
    </submittedName>
</protein>
<dbReference type="Pfam" id="PF00249">
    <property type="entry name" value="Myb_DNA-binding"/>
    <property type="match status" value="1"/>
</dbReference>
<comment type="caution">
    <text evidence="6">The sequence shown here is derived from an EMBL/GenBank/DDBJ whole genome shotgun (WGS) entry which is preliminary data.</text>
</comment>
<proteinExistence type="predicted"/>
<dbReference type="SMART" id="SM00717">
    <property type="entry name" value="SANT"/>
    <property type="match status" value="1"/>
</dbReference>
<dbReference type="AlphaFoldDB" id="A0A1Y1VI22"/>
<sequence length="554" mass="64278">MNDNNNTIKRKTCLNKSFFDIPGFDRLQQLFDIPYNISSTKSRQFSRNFSRQYSKSEVVKYRTADDIDKRVKFKSIVPVQLPESIEQMIEMYSDVFNPCLFPDVLRVRRGRMRFLPIEDELLLAGLKRFGDDDWFSIRAYYLPTKTRKQLKTRYKNLISRRTPESPVKDWYLEQFKPLIYLEREVIKSGTQVYEKSFRVIIRDIFPHQPEFLLKRTWDELATYGEINCSWEFKDSEPKKSKREIIRIGKQLKWRHRQCNQTLGNKKLNITNPCVYRLNDGNSVVFGSNADLKELDDQMAKARIQRGLPIDYDSFKVKSVKGNRLVLGNDKAVWVLPNQYVKSSKNNSNKMTKRKLEAVKLESKVNPSKFQKVGNTLSYSKSRSCNVLAKSSLNLSTTPISKNKGKNIYNKSKNIINKDLTIPKVSVVLTSSPMKNALMSSKIENHMKNPNQKIVKIYDTSNRFYTKGNKIQADLSTVTMNKDNEALFAPLIENVCDQVVSRVMDSIIAKMINESIEAIAIKKRSRKYLNSTSLNDFYSSSTSLKPTSFFLSLNN</sequence>
<reference evidence="6 7" key="2">
    <citation type="submission" date="2016-08" db="EMBL/GenBank/DDBJ databases">
        <title>Pervasive Adenine N6-methylation of Active Genes in Fungi.</title>
        <authorList>
            <consortium name="DOE Joint Genome Institute"/>
            <person name="Mondo S.J."/>
            <person name="Dannebaum R.O."/>
            <person name="Kuo R.C."/>
            <person name="Labutti K."/>
            <person name="Haridas S."/>
            <person name="Kuo A."/>
            <person name="Salamov A."/>
            <person name="Ahrendt S.R."/>
            <person name="Lipzen A."/>
            <person name="Sullivan W."/>
            <person name="Andreopoulos W.B."/>
            <person name="Clum A."/>
            <person name="Lindquist E."/>
            <person name="Daum C."/>
            <person name="Ramamoorthy G.K."/>
            <person name="Gryganskyi A."/>
            <person name="Culley D."/>
            <person name="Magnuson J.K."/>
            <person name="James T.Y."/>
            <person name="O'Malley M.A."/>
            <person name="Stajich J.E."/>
            <person name="Spatafora J.W."/>
            <person name="Visel A."/>
            <person name="Grigoriev I.V."/>
        </authorList>
    </citation>
    <scope>NUCLEOTIDE SEQUENCE [LARGE SCALE GENOMIC DNA]</scope>
    <source>
        <strain evidence="7">finn</strain>
    </source>
</reference>
<dbReference type="InterPro" id="IPR017930">
    <property type="entry name" value="Myb_dom"/>
</dbReference>
<evidence type="ECO:0000256" key="3">
    <source>
        <dbReference type="ARBA" id="ARBA00023242"/>
    </source>
</evidence>
<dbReference type="InterPro" id="IPR052435">
    <property type="entry name" value="YY1-Transcr_Regul"/>
</dbReference>
<dbReference type="STRING" id="1754191.A0A1Y1VI22"/>
<evidence type="ECO:0000313" key="7">
    <source>
        <dbReference type="Proteomes" id="UP000193719"/>
    </source>
</evidence>
<dbReference type="InterPro" id="IPR001005">
    <property type="entry name" value="SANT/Myb"/>
</dbReference>
<accession>A0A1Y1VI22</accession>
<dbReference type="PROSITE" id="PS51294">
    <property type="entry name" value="HTH_MYB"/>
    <property type="match status" value="1"/>
</dbReference>
<feature type="domain" description="HTH myb-type" evidence="5">
    <location>
        <begin position="106"/>
        <end position="162"/>
    </location>
</feature>
<dbReference type="Proteomes" id="UP000193719">
    <property type="component" value="Unassembled WGS sequence"/>
</dbReference>
<evidence type="ECO:0000259" key="4">
    <source>
        <dbReference type="PROSITE" id="PS50090"/>
    </source>
</evidence>
<evidence type="ECO:0000259" key="5">
    <source>
        <dbReference type="PROSITE" id="PS51294"/>
    </source>
</evidence>